<dbReference type="AlphaFoldDB" id="A0A7J9F7U0"/>
<proteinExistence type="predicted"/>
<evidence type="ECO:0000313" key="1">
    <source>
        <dbReference type="EMBL" id="MBA0781379.1"/>
    </source>
</evidence>
<sequence length="245" mass="27838">MYLGVPLFHEKVTNCTLRFVVNKFIWGATNGKRKLSLVSWDSVCQPRSIEGPLIKLIPSNENLKSNCQLNEMVTRKGVWNLELFYVWLSEGLVKRIASIPLPHPLEGPDRIVWCRNSTGALSIKSAIGHYVRILGILKMNHENLFGSFSVSETIKVSYSWARLYINTQKKDLFRMQGLYTDHHLSGYDKVLIDTDSLEVIKAIEDKQSDVTNSSLYIVNIGGHGFEYVEVYYLPIYELGGAMDSC</sequence>
<gene>
    <name evidence="1" type="ORF">Gotri_002308</name>
</gene>
<protein>
    <submittedName>
        <fullName evidence="1">Uncharacterized protein</fullName>
    </submittedName>
</protein>
<keyword evidence="2" id="KW-1185">Reference proteome</keyword>
<evidence type="ECO:0000313" key="2">
    <source>
        <dbReference type="Proteomes" id="UP000593568"/>
    </source>
</evidence>
<reference evidence="1 2" key="1">
    <citation type="journal article" date="2019" name="Genome Biol. Evol.">
        <title>Insights into the evolution of the New World diploid cottons (Gossypium, subgenus Houzingenia) based on genome sequencing.</title>
        <authorList>
            <person name="Grover C.E."/>
            <person name="Arick M.A. 2nd"/>
            <person name="Thrash A."/>
            <person name="Conover J.L."/>
            <person name="Sanders W.S."/>
            <person name="Peterson D.G."/>
            <person name="Frelichowski J.E."/>
            <person name="Scheffler J.A."/>
            <person name="Scheffler B.E."/>
            <person name="Wendel J.F."/>
        </authorList>
    </citation>
    <scope>NUCLEOTIDE SEQUENCE [LARGE SCALE GENOMIC DNA]</scope>
    <source>
        <strain evidence="1">8</strain>
        <tissue evidence="1">Leaf</tissue>
    </source>
</reference>
<feature type="non-terminal residue" evidence="1">
    <location>
        <position position="1"/>
    </location>
</feature>
<name>A0A7J9F7U0_9ROSI</name>
<accession>A0A7J9F7U0</accession>
<dbReference type="EMBL" id="JABEZW010000012">
    <property type="protein sequence ID" value="MBA0781379.1"/>
    <property type="molecule type" value="Genomic_DNA"/>
</dbReference>
<dbReference type="Proteomes" id="UP000593568">
    <property type="component" value="Unassembled WGS sequence"/>
</dbReference>
<organism evidence="1 2">
    <name type="scientific">Gossypium trilobum</name>
    <dbReference type="NCBI Taxonomy" id="34281"/>
    <lineage>
        <taxon>Eukaryota</taxon>
        <taxon>Viridiplantae</taxon>
        <taxon>Streptophyta</taxon>
        <taxon>Embryophyta</taxon>
        <taxon>Tracheophyta</taxon>
        <taxon>Spermatophyta</taxon>
        <taxon>Magnoliopsida</taxon>
        <taxon>eudicotyledons</taxon>
        <taxon>Gunneridae</taxon>
        <taxon>Pentapetalae</taxon>
        <taxon>rosids</taxon>
        <taxon>malvids</taxon>
        <taxon>Malvales</taxon>
        <taxon>Malvaceae</taxon>
        <taxon>Malvoideae</taxon>
        <taxon>Gossypium</taxon>
    </lineage>
</organism>
<comment type="caution">
    <text evidence="1">The sequence shown here is derived from an EMBL/GenBank/DDBJ whole genome shotgun (WGS) entry which is preliminary data.</text>
</comment>